<evidence type="ECO:0000256" key="3">
    <source>
        <dbReference type="SAM" id="Phobius"/>
    </source>
</evidence>
<dbReference type="NCBIfam" id="TIGR01076">
    <property type="entry name" value="sortase_fam"/>
    <property type="match status" value="1"/>
</dbReference>
<evidence type="ECO:0008006" key="6">
    <source>
        <dbReference type="Google" id="ProtNLM"/>
    </source>
</evidence>
<dbReference type="InterPro" id="IPR023365">
    <property type="entry name" value="Sortase_dom-sf"/>
</dbReference>
<dbReference type="EMBL" id="PEZV01000017">
    <property type="protein sequence ID" value="PIT97353.1"/>
    <property type="molecule type" value="Genomic_DNA"/>
</dbReference>
<feature type="transmembrane region" description="Helical" evidence="3">
    <location>
        <begin position="29"/>
        <end position="53"/>
    </location>
</feature>
<dbReference type="GO" id="GO:0016787">
    <property type="term" value="F:hydrolase activity"/>
    <property type="evidence" value="ECO:0007669"/>
    <property type="project" value="UniProtKB-KW"/>
</dbReference>
<keyword evidence="1" id="KW-0378">Hydrolase</keyword>
<keyword evidence="3" id="KW-0472">Membrane</keyword>
<organism evidence="4 5">
    <name type="scientific">Candidatus Berkelbacteria bacterium CG10_big_fil_rev_8_21_14_0_10_41_12</name>
    <dbReference type="NCBI Taxonomy" id="1974513"/>
    <lineage>
        <taxon>Bacteria</taxon>
        <taxon>Candidatus Berkelbacteria</taxon>
    </lineage>
</organism>
<reference evidence="5" key="1">
    <citation type="submission" date="2017-09" db="EMBL/GenBank/DDBJ databases">
        <title>Depth-based differentiation of microbial function through sediment-hosted aquifers and enrichment of novel symbionts in the deep terrestrial subsurface.</title>
        <authorList>
            <person name="Probst A.J."/>
            <person name="Ladd B."/>
            <person name="Jarett J.K."/>
            <person name="Geller-Mcgrath D.E."/>
            <person name="Sieber C.M.K."/>
            <person name="Emerson J.B."/>
            <person name="Anantharaman K."/>
            <person name="Thomas B.C."/>
            <person name="Malmstrom R."/>
            <person name="Stieglmeier M."/>
            <person name="Klingl A."/>
            <person name="Woyke T."/>
            <person name="Ryan C.M."/>
            <person name="Banfield J.F."/>
        </authorList>
    </citation>
    <scope>NUCLEOTIDE SEQUENCE [LARGE SCALE GENOMIC DNA]</scope>
</reference>
<comment type="caution">
    <text evidence="4">The sequence shown here is derived from an EMBL/GenBank/DDBJ whole genome shotgun (WGS) entry which is preliminary data.</text>
</comment>
<evidence type="ECO:0000256" key="1">
    <source>
        <dbReference type="ARBA" id="ARBA00022801"/>
    </source>
</evidence>
<name>A0A2M6WX27_9BACT</name>
<dbReference type="CDD" id="cd00004">
    <property type="entry name" value="Sortase"/>
    <property type="match status" value="1"/>
</dbReference>
<protein>
    <recommendedName>
        <fullName evidence="6">Sortase</fullName>
    </recommendedName>
</protein>
<evidence type="ECO:0000313" key="4">
    <source>
        <dbReference type="EMBL" id="PIT97353.1"/>
    </source>
</evidence>
<dbReference type="Proteomes" id="UP000228596">
    <property type="component" value="Unassembled WGS sequence"/>
</dbReference>
<sequence>MVRIIDGVGYTPEELVVHKSRRNFLAKRIAGFFIELIFFSSVVFVLINFPAYLKIIKFNLDPQSFVRDFGIQEEIALQARVQNKPDSDKADGQAEQKTKEHKSNFYKLEDNHIYIEKIGVSAPIVWDVESDQIADKLSQGVVHISGSSKPDKDKNTFLTGHSSNYWWDKGDYNTVFALLPSLEKENKIVITYRGVIYKYKVVEKKEVTKKEVENYIDLPQKKSLTIMTCVPVGTNLRRLIIIATPEV</sequence>
<dbReference type="Pfam" id="PF04203">
    <property type="entry name" value="Sortase"/>
    <property type="match status" value="1"/>
</dbReference>
<dbReference type="Gene3D" id="2.40.260.10">
    <property type="entry name" value="Sortase"/>
    <property type="match status" value="1"/>
</dbReference>
<evidence type="ECO:0000313" key="5">
    <source>
        <dbReference type="Proteomes" id="UP000228596"/>
    </source>
</evidence>
<keyword evidence="3" id="KW-1133">Transmembrane helix</keyword>
<keyword evidence="3" id="KW-0812">Transmembrane</keyword>
<proteinExistence type="predicted"/>
<dbReference type="SUPFAM" id="SSF63817">
    <property type="entry name" value="Sortase"/>
    <property type="match status" value="1"/>
</dbReference>
<gene>
    <name evidence="4" type="ORF">COT77_01910</name>
</gene>
<evidence type="ECO:0000256" key="2">
    <source>
        <dbReference type="SAM" id="MobiDB-lite"/>
    </source>
</evidence>
<accession>A0A2M6WX27</accession>
<feature type="region of interest" description="Disordered" evidence="2">
    <location>
        <begin position="82"/>
        <end position="101"/>
    </location>
</feature>
<dbReference type="AlphaFoldDB" id="A0A2M6WX27"/>
<dbReference type="InterPro" id="IPR005754">
    <property type="entry name" value="Sortase"/>
</dbReference>
<feature type="compositionally biased region" description="Basic and acidic residues" evidence="2">
    <location>
        <begin position="83"/>
        <end position="101"/>
    </location>
</feature>